<feature type="region of interest" description="Disordered" evidence="1">
    <location>
        <begin position="251"/>
        <end position="271"/>
    </location>
</feature>
<name>A0ABU5DQ08_9BURK</name>
<sequence>MSAQQRPQDQADGLRRLFAASRVRFIPVVSNPYVQRGEVLLEGLCAAFAELGLHTLVVDAGETSPKPAELSSVDLGNCVERLSRDVTYLAARGLPMRYINAQGSAAQFLEAVADAAPHADVILLHAPYTELARVVALRELRPVLLADIDTQSVTHAYAGMKWLAQRAGLMVYSLLMACSPQLRLSERIAQQISSCGESFLGAVLRDWACMDPRMPVSAPITAEMRHMARELLQVAPPGAALLAAKGDAAPLRPSSGPRASGAQLLSNPALL</sequence>
<comment type="caution">
    <text evidence="2">The sequence shown here is derived from an EMBL/GenBank/DDBJ whole genome shotgun (WGS) entry which is preliminary data.</text>
</comment>
<accession>A0ABU5DQ08</accession>
<dbReference type="EMBL" id="JAXCLA010000010">
    <property type="protein sequence ID" value="MDY0748378.1"/>
    <property type="molecule type" value="Genomic_DNA"/>
</dbReference>
<dbReference type="Proteomes" id="UP001285263">
    <property type="component" value="Unassembled WGS sequence"/>
</dbReference>
<keyword evidence="3" id="KW-1185">Reference proteome</keyword>
<dbReference type="RefSeq" id="WP_320426350.1">
    <property type="nucleotide sequence ID" value="NZ_JAXCLA010000010.1"/>
</dbReference>
<keyword evidence="2" id="KW-0969">Cilium</keyword>
<protein>
    <submittedName>
        <fullName evidence="2">Flagellar biosynthesis protein</fullName>
    </submittedName>
</protein>
<gene>
    <name evidence="2" type="ORF">SNE35_28020</name>
</gene>
<keyword evidence="2" id="KW-0282">Flagellum</keyword>
<proteinExistence type="predicted"/>
<keyword evidence="2" id="KW-0966">Cell projection</keyword>
<organism evidence="2 3">
    <name type="scientific">Roseateles agri</name>
    <dbReference type="NCBI Taxonomy" id="3098619"/>
    <lineage>
        <taxon>Bacteria</taxon>
        <taxon>Pseudomonadati</taxon>
        <taxon>Pseudomonadota</taxon>
        <taxon>Betaproteobacteria</taxon>
        <taxon>Burkholderiales</taxon>
        <taxon>Sphaerotilaceae</taxon>
        <taxon>Roseateles</taxon>
    </lineage>
</organism>
<evidence type="ECO:0000313" key="2">
    <source>
        <dbReference type="EMBL" id="MDY0748378.1"/>
    </source>
</evidence>
<reference evidence="2 3" key="1">
    <citation type="submission" date="2023-11" db="EMBL/GenBank/DDBJ databases">
        <title>Paucibacter sp. nov., isolated from fresh soil in Korea.</title>
        <authorList>
            <person name="Le N.T.T."/>
        </authorList>
    </citation>
    <scope>NUCLEOTIDE SEQUENCE [LARGE SCALE GENOMIC DNA]</scope>
    <source>
        <strain evidence="2 3">R3-3</strain>
    </source>
</reference>
<evidence type="ECO:0000256" key="1">
    <source>
        <dbReference type="SAM" id="MobiDB-lite"/>
    </source>
</evidence>
<evidence type="ECO:0000313" key="3">
    <source>
        <dbReference type="Proteomes" id="UP001285263"/>
    </source>
</evidence>